<comment type="caution">
    <text evidence="3">The sequence shown here is derived from an EMBL/GenBank/DDBJ whole genome shotgun (WGS) entry which is preliminary data.</text>
</comment>
<dbReference type="AlphaFoldDB" id="A0AAI9T1L8"/>
<feature type="domain" description="Mitochondrial splicing suppressor 51-like C-terminal" evidence="2">
    <location>
        <begin position="175"/>
        <end position="332"/>
    </location>
</feature>
<dbReference type="PANTHER" id="PTHR28069">
    <property type="entry name" value="GH20023P"/>
    <property type="match status" value="1"/>
</dbReference>
<dbReference type="Proteomes" id="UP001202479">
    <property type="component" value="Unassembled WGS sequence"/>
</dbReference>
<accession>A0AAI9T1L8</accession>
<dbReference type="PANTHER" id="PTHR28069:SF1">
    <property type="entry name" value="PROTEIN MSS51, MITOCHONDRIAL"/>
    <property type="match status" value="1"/>
</dbReference>
<evidence type="ECO:0000313" key="4">
    <source>
        <dbReference type="Proteomes" id="UP001202479"/>
    </source>
</evidence>
<gene>
    <name evidence="3" type="ORF">KGF56_000250</name>
</gene>
<proteinExistence type="predicted"/>
<reference evidence="3" key="1">
    <citation type="journal article" date="2022" name="DNA Res.">
        <title>Genome analysis of five recently described species of the CUG-Ser clade uncovers Candida theae as a new hybrid lineage with pathogenic potential in the Candida parapsilosis species complex.</title>
        <authorList>
            <person name="Mixao V."/>
            <person name="Del Olmo V."/>
            <person name="Hegedusova E."/>
            <person name="Saus E."/>
            <person name="Pryszcz L."/>
            <person name="Cillingova A."/>
            <person name="Nosek J."/>
            <person name="Gabaldon T."/>
        </authorList>
    </citation>
    <scope>NUCLEOTIDE SEQUENCE</scope>
    <source>
        <strain evidence="3">CBS 10844</strain>
    </source>
</reference>
<keyword evidence="4" id="KW-1185">Reference proteome</keyword>
<evidence type="ECO:0000259" key="1">
    <source>
        <dbReference type="Pfam" id="PF13824"/>
    </source>
</evidence>
<dbReference type="InterPro" id="IPR046824">
    <property type="entry name" value="Mss51-like_C"/>
</dbReference>
<feature type="domain" description="Mitochondrial splicing suppressor 51 zinc-finger" evidence="1">
    <location>
        <begin position="39"/>
        <end position="89"/>
    </location>
</feature>
<protein>
    <submittedName>
        <fullName evidence="3">MSS51</fullName>
    </submittedName>
</protein>
<dbReference type="GeneID" id="73377867"/>
<dbReference type="Pfam" id="PF13824">
    <property type="entry name" value="zf-Mss51"/>
    <property type="match status" value="1"/>
</dbReference>
<dbReference type="Pfam" id="PF20179">
    <property type="entry name" value="MSS51_C"/>
    <property type="match status" value="1"/>
</dbReference>
<dbReference type="GO" id="GO:0033617">
    <property type="term" value="P:mitochondrial respiratory chain complex IV assembly"/>
    <property type="evidence" value="ECO:0007669"/>
    <property type="project" value="TreeGrafter"/>
</dbReference>
<evidence type="ECO:0000259" key="2">
    <source>
        <dbReference type="Pfam" id="PF20179"/>
    </source>
</evidence>
<dbReference type="RefSeq" id="XP_049182702.1">
    <property type="nucleotide sequence ID" value="XM_049323718.1"/>
</dbReference>
<dbReference type="GO" id="GO:0005739">
    <property type="term" value="C:mitochondrion"/>
    <property type="evidence" value="ECO:0007669"/>
    <property type="project" value="GOC"/>
</dbReference>
<dbReference type="EMBL" id="JAHUZD010000019">
    <property type="protein sequence ID" value="KAI3406957.2"/>
    <property type="molecule type" value="Genomic_DNA"/>
</dbReference>
<organism evidence="3 4">
    <name type="scientific">Candida oxycetoniae</name>
    <dbReference type="NCBI Taxonomy" id="497107"/>
    <lineage>
        <taxon>Eukaryota</taxon>
        <taxon>Fungi</taxon>
        <taxon>Dikarya</taxon>
        <taxon>Ascomycota</taxon>
        <taxon>Saccharomycotina</taxon>
        <taxon>Pichiomycetes</taxon>
        <taxon>Debaryomycetaceae</taxon>
        <taxon>Candida/Lodderomyces clade</taxon>
        <taxon>Candida</taxon>
    </lineage>
</organism>
<name>A0AAI9T1L8_9ASCO</name>
<evidence type="ECO:0000313" key="3">
    <source>
        <dbReference type="EMBL" id="KAI3406957.2"/>
    </source>
</evidence>
<dbReference type="InterPro" id="IPR032717">
    <property type="entry name" value="Mss51_Znf"/>
</dbReference>
<sequence length="359" mass="42178">MLAMDAPTKPKEQTVYNWHESPHEDLRTRAAVIRAKASCPVTSKPVNFVCPYSGIPTHATEEAWRNDTNYHSSKRYEILKQANIFEHQLREKKFDFVFPKEQEKEYAVNLSNWDTYFYTRDYPPMDDFVASMYTKLLTYPLTIGSILHQYSPYGKRELTFEGEKSLAALRYTLYGQKKNNAEFNLKEKIRIFVLGEDMIPGVSWKQMGFLFGDNLFDIHIIGDTNSPPVRYDDQINVYRHSYQHLIDGNLFPFDPYFDVFMLNQPGFNFNEVFWKTMVKCLLDSKCAVFVTGYDDKDISREMKWVEDNFNDDMDLLMKPIKNVFSCTKPEINDLNPTEPFHINSRIFGIRGKRYHAIKV</sequence>